<evidence type="ECO:0000256" key="8">
    <source>
        <dbReference type="SAM" id="Phobius"/>
    </source>
</evidence>
<feature type="transmembrane region" description="Helical" evidence="8">
    <location>
        <begin position="344"/>
        <end position="362"/>
    </location>
</feature>
<evidence type="ECO:0000256" key="3">
    <source>
        <dbReference type="ARBA" id="ARBA00022676"/>
    </source>
</evidence>
<evidence type="ECO:0000313" key="10">
    <source>
        <dbReference type="Proteomes" id="UP000738431"/>
    </source>
</evidence>
<evidence type="ECO:0000256" key="2">
    <source>
        <dbReference type="ARBA" id="ARBA00022475"/>
    </source>
</evidence>
<dbReference type="InterPro" id="IPR050297">
    <property type="entry name" value="LipidA_mod_glycosyltrf_83"/>
</dbReference>
<sequence length="700" mass="78294">MSETSAAGRKVRWEWAAVLVLLVALGWSLFWASRNWDNPGLLGHEFRQSQTALTARVMREQGFRLDYETPVLGKPWSMPMEFPLYQWMAAKVANGLDSDVIKSGRAVAWAMFLLGLPAWRLMARLAGYGRGTSLLVVVPILTSPIYIFYSRTVMIESTAWALSAWFLWAVLRFRAEPAAKWAWGLALVTGAGAAVVKGTTWAVFCLPWAVLFLRDAWVWLRRREGSGASLVWQSVGLGVPLLGAGLAWVRYADGVKSLNPVASFLRSSELQEFNFGTLAARLDPEQWGQLFLYTRVNVITLSAAGVALGLCLLMRRTRELALLATLGFFGGPSIFFNLYYLHDYYFYATGAFACVLVGIAGMELWRKAAASEKAGLAGLFRGLTVVGLLVTAAAQHQGYQKNYLAEQTMPTRGDFGLTRLMRELTEPGDVIVMHSPGWSSAYPFFSERRMLIIPDSQMFLHPDRVRQGVKLLENENVPLLVLRAESRVQGQWTTERIDQLGMWPLPLLFWEEDITMYCSKEDYGRLRTEAANLGIRGTRLNNAEELLPADQRKPIRGTPEGERAKEQVGIDAVEGAYPFGYDVVWDGEEQHLLVHAVSELFFDVPAGATELDLRYGVNPAAYEQRDFDGVALLVEWVRDDQVVAGIHSDWLSPQGEIGMREKVVPLGDWQPGDRLVLRVLAGPGHNGAFDQFWLSRFDAR</sequence>
<keyword evidence="10" id="KW-1185">Reference proteome</keyword>
<evidence type="ECO:0000256" key="7">
    <source>
        <dbReference type="ARBA" id="ARBA00023136"/>
    </source>
</evidence>
<feature type="transmembrane region" description="Helical" evidence="8">
    <location>
        <begin position="230"/>
        <end position="251"/>
    </location>
</feature>
<keyword evidence="3" id="KW-0328">Glycosyltransferase</keyword>
<evidence type="ECO:0000313" key="9">
    <source>
        <dbReference type="EMBL" id="WRQ88500.1"/>
    </source>
</evidence>
<proteinExistence type="predicted"/>
<keyword evidence="6 8" id="KW-1133">Transmembrane helix</keyword>
<accession>A0ABZ1CDY8</accession>
<feature type="transmembrane region" description="Helical" evidence="8">
    <location>
        <begin position="320"/>
        <end position="338"/>
    </location>
</feature>
<comment type="subcellular location">
    <subcellularLocation>
        <location evidence="1">Cell membrane</location>
        <topology evidence="1">Multi-pass membrane protein</topology>
    </subcellularLocation>
</comment>
<evidence type="ECO:0000256" key="4">
    <source>
        <dbReference type="ARBA" id="ARBA00022679"/>
    </source>
</evidence>
<feature type="transmembrane region" description="Helical" evidence="8">
    <location>
        <begin position="374"/>
        <end position="394"/>
    </location>
</feature>
<feature type="transmembrane region" description="Helical" evidence="8">
    <location>
        <begin position="12"/>
        <end position="32"/>
    </location>
</feature>
<keyword evidence="7 8" id="KW-0472">Membrane</keyword>
<organism evidence="9 10">
    <name type="scientific">Actomonas aquatica</name>
    <dbReference type="NCBI Taxonomy" id="2866162"/>
    <lineage>
        <taxon>Bacteria</taxon>
        <taxon>Pseudomonadati</taxon>
        <taxon>Verrucomicrobiota</taxon>
        <taxon>Opitutia</taxon>
        <taxon>Opitutales</taxon>
        <taxon>Opitutaceae</taxon>
        <taxon>Actomonas</taxon>
    </lineage>
</organism>
<keyword evidence="2" id="KW-1003">Cell membrane</keyword>
<reference evidence="9 10" key="1">
    <citation type="submission" date="2023-12" db="EMBL/GenBank/DDBJ databases">
        <title>Description of an unclassified Opitutus bacterium of Verrucomicrobiota.</title>
        <authorList>
            <person name="Zhang D.-F."/>
        </authorList>
    </citation>
    <scope>NUCLEOTIDE SEQUENCE [LARGE SCALE GENOMIC DNA]</scope>
    <source>
        <strain evidence="9 10">WL0086</strain>
    </source>
</reference>
<dbReference type="RefSeq" id="WP_221032936.1">
    <property type="nucleotide sequence ID" value="NZ_CP139781.1"/>
</dbReference>
<feature type="transmembrane region" description="Helical" evidence="8">
    <location>
        <begin position="290"/>
        <end position="313"/>
    </location>
</feature>
<keyword evidence="5 8" id="KW-0812">Transmembrane</keyword>
<evidence type="ECO:0000256" key="6">
    <source>
        <dbReference type="ARBA" id="ARBA00022989"/>
    </source>
</evidence>
<keyword evidence="4" id="KW-0808">Transferase</keyword>
<name>A0ABZ1CDY8_9BACT</name>
<feature type="transmembrane region" description="Helical" evidence="8">
    <location>
        <begin position="130"/>
        <end position="147"/>
    </location>
</feature>
<protein>
    <submittedName>
        <fullName evidence="9">Glycosyltransferase family 39 protein</fullName>
    </submittedName>
</protein>
<feature type="transmembrane region" description="Helical" evidence="8">
    <location>
        <begin position="201"/>
        <end position="218"/>
    </location>
</feature>
<evidence type="ECO:0000256" key="5">
    <source>
        <dbReference type="ARBA" id="ARBA00022692"/>
    </source>
</evidence>
<evidence type="ECO:0000256" key="1">
    <source>
        <dbReference type="ARBA" id="ARBA00004651"/>
    </source>
</evidence>
<dbReference type="PANTHER" id="PTHR33908:SF11">
    <property type="entry name" value="MEMBRANE PROTEIN"/>
    <property type="match status" value="1"/>
</dbReference>
<dbReference type="Proteomes" id="UP000738431">
    <property type="component" value="Chromosome"/>
</dbReference>
<feature type="transmembrane region" description="Helical" evidence="8">
    <location>
        <begin position="106"/>
        <end position="123"/>
    </location>
</feature>
<gene>
    <name evidence="9" type="ORF">K1X11_003735</name>
</gene>
<dbReference type="EMBL" id="CP139781">
    <property type="protein sequence ID" value="WRQ88500.1"/>
    <property type="molecule type" value="Genomic_DNA"/>
</dbReference>
<dbReference type="PANTHER" id="PTHR33908">
    <property type="entry name" value="MANNOSYLTRANSFERASE YKCB-RELATED"/>
    <property type="match status" value="1"/>
</dbReference>